<keyword evidence="3" id="KW-0732">Signal</keyword>
<sequence>MTRIYSLLFIFCISFSMQSQLLTGENKQFSRADTLRGSLRPERTSFDVLSYTLDIQLDPKQRFLSGFNKIEFRVLEETSKIQLDLFQNMEIDSIVFNKTNLTYQRDENAVFINFETPLKAGTAERLWFYYSGYPVVAKNAPWDGGFVFSEDQQGKPFIAVAVQGTGASLWYPNKDHQSDEPNSADIKVSVPNGLMNVSNGRLIEEIPMDNGYTKWHWRVEHPINNYNITLNVADYAHFEDAYQDLSLDYYVLKENLEKAKQQFQQVKPMMSCFYTKFGEYPFQKDGFKLVETPYLGMEHQSAVAYGNKYQNGYFGNDMSNTGIGLKWDFIIIHESAHEWFGNSISAADIADMWIHESFTAYAESVYVECQFGKKEAITYLYGLRNIIANDRPIIGKYGLNHEGSGDMYYKGANLLNTLRSVIDDDEKWWKLLKQFHETFKYQTIHTRDVIAFYDENTEMNLSPIFDQYLNYTDIPELQLKFEENKALSMRWETDVDHFEMPVEFQNSQERSIKREVIGNEWKSLDMQLEDIQDLAINRFGYYIKIKQVDD</sequence>
<dbReference type="PANTHER" id="PTHR45726:SF3">
    <property type="entry name" value="LEUKOTRIENE A-4 HYDROLASE"/>
    <property type="match status" value="1"/>
</dbReference>
<feature type="binding site" evidence="2">
    <location>
        <position position="356"/>
    </location>
    <ligand>
        <name>Zn(2+)</name>
        <dbReference type="ChEBI" id="CHEBI:29105"/>
        <note>catalytic</note>
    </ligand>
</feature>
<keyword evidence="2" id="KW-0479">Metal-binding</keyword>
<evidence type="ECO:0000259" key="4">
    <source>
        <dbReference type="Pfam" id="PF01433"/>
    </source>
</evidence>
<dbReference type="PANTHER" id="PTHR45726">
    <property type="entry name" value="LEUKOTRIENE A-4 HYDROLASE"/>
    <property type="match status" value="1"/>
</dbReference>
<feature type="chain" id="PRO_5025674815" evidence="3">
    <location>
        <begin position="22"/>
        <end position="550"/>
    </location>
</feature>
<evidence type="ECO:0000259" key="5">
    <source>
        <dbReference type="Pfam" id="PF17900"/>
    </source>
</evidence>
<dbReference type="Pfam" id="PF01433">
    <property type="entry name" value="Peptidase_M1"/>
    <property type="match status" value="1"/>
</dbReference>
<dbReference type="GO" id="GO:0008270">
    <property type="term" value="F:zinc ion binding"/>
    <property type="evidence" value="ECO:0007669"/>
    <property type="project" value="InterPro"/>
</dbReference>
<gene>
    <name evidence="6" type="ORF">G3567_09180</name>
</gene>
<dbReference type="Proteomes" id="UP000478505">
    <property type="component" value="Unassembled WGS sequence"/>
</dbReference>
<feature type="binding site" evidence="2">
    <location>
        <position position="337"/>
    </location>
    <ligand>
        <name>Zn(2+)</name>
        <dbReference type="ChEBI" id="CHEBI:29105"/>
        <note>catalytic</note>
    </ligand>
</feature>
<dbReference type="InterPro" id="IPR042097">
    <property type="entry name" value="Aminopeptidase_N-like_N_sf"/>
</dbReference>
<proteinExistence type="predicted"/>
<dbReference type="SUPFAM" id="SSF63737">
    <property type="entry name" value="Leukotriene A4 hydrolase N-terminal domain"/>
    <property type="match status" value="1"/>
</dbReference>
<feature type="signal peptide" evidence="3">
    <location>
        <begin position="1"/>
        <end position="21"/>
    </location>
</feature>
<evidence type="ECO:0000256" key="2">
    <source>
        <dbReference type="PIRSR" id="PIRSR634015-3"/>
    </source>
</evidence>
<evidence type="ECO:0000313" key="7">
    <source>
        <dbReference type="Proteomes" id="UP000478505"/>
    </source>
</evidence>
<dbReference type="AlphaFoldDB" id="A0A6B3R5M3"/>
<dbReference type="InterPro" id="IPR034015">
    <property type="entry name" value="M1_LTA4H"/>
</dbReference>
<feature type="active site" description="Proton acceptor" evidence="1">
    <location>
        <position position="334"/>
    </location>
</feature>
<dbReference type="SUPFAM" id="SSF55486">
    <property type="entry name" value="Metalloproteases ('zincins'), catalytic domain"/>
    <property type="match status" value="1"/>
</dbReference>
<organism evidence="6 7">
    <name type="scientific">Psychroflexus aurantiacus</name>
    <dbReference type="NCBI Taxonomy" id="2709310"/>
    <lineage>
        <taxon>Bacteria</taxon>
        <taxon>Pseudomonadati</taxon>
        <taxon>Bacteroidota</taxon>
        <taxon>Flavobacteriia</taxon>
        <taxon>Flavobacteriales</taxon>
        <taxon>Flavobacteriaceae</taxon>
        <taxon>Psychroflexus</taxon>
    </lineage>
</organism>
<evidence type="ECO:0000313" key="6">
    <source>
        <dbReference type="EMBL" id="NEV94315.1"/>
    </source>
</evidence>
<dbReference type="Gene3D" id="1.10.390.10">
    <property type="entry name" value="Neutral Protease Domain 2"/>
    <property type="match status" value="1"/>
</dbReference>
<comment type="caution">
    <text evidence="6">The sequence shown here is derived from an EMBL/GenBank/DDBJ whole genome shotgun (WGS) entry which is preliminary data.</text>
</comment>
<protein>
    <submittedName>
        <fullName evidence="6">M1 family metallopeptidase</fullName>
    </submittedName>
</protein>
<dbReference type="RefSeq" id="WP_164005030.1">
    <property type="nucleotide sequence ID" value="NZ_JAAIKD010000004.1"/>
</dbReference>
<feature type="domain" description="Aminopeptidase N-like N-terminal" evidence="5">
    <location>
        <begin position="50"/>
        <end position="222"/>
    </location>
</feature>
<accession>A0A6B3R5M3</accession>
<evidence type="ECO:0000256" key="3">
    <source>
        <dbReference type="SAM" id="SignalP"/>
    </source>
</evidence>
<name>A0A6B3R5M3_9FLAO</name>
<dbReference type="CDD" id="cd09603">
    <property type="entry name" value="M1_APN_like"/>
    <property type="match status" value="1"/>
</dbReference>
<dbReference type="InterPro" id="IPR014782">
    <property type="entry name" value="Peptidase_M1_dom"/>
</dbReference>
<keyword evidence="2" id="KW-0862">Zinc</keyword>
<keyword evidence="7" id="KW-1185">Reference proteome</keyword>
<dbReference type="Pfam" id="PF17900">
    <property type="entry name" value="Peptidase_M1_N"/>
    <property type="match status" value="1"/>
</dbReference>
<feature type="active site" description="Proton donor" evidence="1">
    <location>
        <position position="408"/>
    </location>
</feature>
<dbReference type="InterPro" id="IPR027268">
    <property type="entry name" value="Peptidase_M4/M1_CTD_sf"/>
</dbReference>
<reference evidence="6 7" key="1">
    <citation type="submission" date="2020-02" db="EMBL/GenBank/DDBJ databases">
        <title>Flavobacteriaceae Psychroflexus bacterium YR1-1, complete genome.</title>
        <authorList>
            <person name="Li Y."/>
            <person name="Wu S."/>
        </authorList>
    </citation>
    <scope>NUCLEOTIDE SEQUENCE [LARGE SCALE GENOMIC DNA]</scope>
    <source>
        <strain evidence="6 7">YR1-1</strain>
    </source>
</reference>
<feature type="domain" description="Peptidase M1 membrane alanine aminopeptidase" evidence="4">
    <location>
        <begin position="268"/>
        <end position="468"/>
    </location>
</feature>
<dbReference type="InterPro" id="IPR045357">
    <property type="entry name" value="Aminopeptidase_N-like_N"/>
</dbReference>
<comment type="cofactor">
    <cofactor evidence="2">
        <name>Zn(2+)</name>
        <dbReference type="ChEBI" id="CHEBI:29105"/>
    </cofactor>
    <text evidence="2">Binds 1 zinc ion per subunit.</text>
</comment>
<dbReference type="EMBL" id="JAAIKD010000004">
    <property type="protein sequence ID" value="NEV94315.1"/>
    <property type="molecule type" value="Genomic_DNA"/>
</dbReference>
<evidence type="ECO:0000256" key="1">
    <source>
        <dbReference type="PIRSR" id="PIRSR634015-1"/>
    </source>
</evidence>
<dbReference type="GO" id="GO:0008237">
    <property type="term" value="F:metallopeptidase activity"/>
    <property type="evidence" value="ECO:0007669"/>
    <property type="project" value="InterPro"/>
</dbReference>
<dbReference type="Gene3D" id="2.60.40.1730">
    <property type="entry name" value="tricorn interacting facor f3 domain"/>
    <property type="match status" value="1"/>
</dbReference>
<feature type="binding site" evidence="2">
    <location>
        <position position="333"/>
    </location>
    <ligand>
        <name>Zn(2+)</name>
        <dbReference type="ChEBI" id="CHEBI:29105"/>
        <note>catalytic</note>
    </ligand>
</feature>